<dbReference type="InterPro" id="IPR000182">
    <property type="entry name" value="GNAT_dom"/>
</dbReference>
<evidence type="ECO:0000313" key="2">
    <source>
        <dbReference type="EMBL" id="GGI87988.1"/>
    </source>
</evidence>
<dbReference type="GO" id="GO:0016747">
    <property type="term" value="F:acyltransferase activity, transferring groups other than amino-acyl groups"/>
    <property type="evidence" value="ECO:0007669"/>
    <property type="project" value="InterPro"/>
</dbReference>
<dbReference type="CDD" id="cd04301">
    <property type="entry name" value="NAT_SF"/>
    <property type="match status" value="1"/>
</dbReference>
<dbReference type="Gene3D" id="3.40.630.90">
    <property type="match status" value="1"/>
</dbReference>
<dbReference type="OrthoDB" id="20916at2"/>
<dbReference type="Pfam" id="PF18014">
    <property type="entry name" value="Acetyltransf_18"/>
    <property type="match status" value="1"/>
</dbReference>
<dbReference type="InterPro" id="IPR052729">
    <property type="entry name" value="Acyl/Acetyltrans_Enzymes"/>
</dbReference>
<dbReference type="RefSeq" id="WP_131776840.1">
    <property type="nucleotide sequence ID" value="NZ_BMOB01000006.1"/>
</dbReference>
<comment type="caution">
    <text evidence="2">The sequence shown here is derived from an EMBL/GenBank/DDBJ whole genome shotgun (WGS) entry which is preliminary data.</text>
</comment>
<sequence>MNSIYVIETMNKKEVQVAVDWARNEGWNPGLHDADCFFQTDCHGFFAGKLDGQIIAVGSAVLYDDQYAFCGFYIVDKSYRGKGYGLELTKHRLAYVGNRNAGIDGVMNMLDKYARLGYKLAHNNARYQGSLNSAVSSIPVNLVSIDKIPFDELLAYDRRHFPAFRPSFLKCWLHQEGGKGLAWLNHQTIAGYGFIRPCQKGFKIGPLFADTPSIAEELFIHLAAHAKRKPFYLDIPENNPEAKALVSRHHLEKVFETARMYLKGEPNIEHNHVYGITSFELG</sequence>
<evidence type="ECO:0000259" key="1">
    <source>
        <dbReference type="PROSITE" id="PS51186"/>
    </source>
</evidence>
<accession>A0A917JWX4</accession>
<dbReference type="SUPFAM" id="SSF55729">
    <property type="entry name" value="Acyl-CoA N-acyltransferases (Nat)"/>
    <property type="match status" value="1"/>
</dbReference>
<dbReference type="Gene3D" id="3.40.630.30">
    <property type="match status" value="1"/>
</dbReference>
<proteinExistence type="predicted"/>
<organism evidence="2 3">
    <name type="scientific">Legionella impletisoli</name>
    <dbReference type="NCBI Taxonomy" id="343510"/>
    <lineage>
        <taxon>Bacteria</taxon>
        <taxon>Pseudomonadati</taxon>
        <taxon>Pseudomonadota</taxon>
        <taxon>Gammaproteobacteria</taxon>
        <taxon>Legionellales</taxon>
        <taxon>Legionellaceae</taxon>
        <taxon>Legionella</taxon>
    </lineage>
</organism>
<evidence type="ECO:0000313" key="3">
    <source>
        <dbReference type="Proteomes" id="UP000630149"/>
    </source>
</evidence>
<reference evidence="2" key="1">
    <citation type="journal article" date="2014" name="Int. J. Syst. Evol. Microbiol.">
        <title>Complete genome sequence of Corynebacterium casei LMG S-19264T (=DSM 44701T), isolated from a smear-ripened cheese.</title>
        <authorList>
            <consortium name="US DOE Joint Genome Institute (JGI-PGF)"/>
            <person name="Walter F."/>
            <person name="Albersmeier A."/>
            <person name="Kalinowski J."/>
            <person name="Ruckert C."/>
        </authorList>
    </citation>
    <scope>NUCLEOTIDE SEQUENCE</scope>
    <source>
        <strain evidence="2">JCM 13919</strain>
    </source>
</reference>
<keyword evidence="3" id="KW-1185">Reference proteome</keyword>
<dbReference type="AlphaFoldDB" id="A0A917JWX4"/>
<dbReference type="InterPro" id="IPR016181">
    <property type="entry name" value="Acyl_CoA_acyltransferase"/>
</dbReference>
<dbReference type="PROSITE" id="PS51186">
    <property type="entry name" value="GNAT"/>
    <property type="match status" value="1"/>
</dbReference>
<feature type="domain" description="N-acetyltransferase" evidence="1">
    <location>
        <begin position="5"/>
        <end position="141"/>
    </location>
</feature>
<dbReference type="EMBL" id="BMOB01000006">
    <property type="protein sequence ID" value="GGI87988.1"/>
    <property type="molecule type" value="Genomic_DNA"/>
</dbReference>
<protein>
    <submittedName>
        <fullName evidence="2">Acetyltransferase</fullName>
    </submittedName>
</protein>
<dbReference type="Pfam" id="PF00583">
    <property type="entry name" value="Acetyltransf_1"/>
    <property type="match status" value="1"/>
</dbReference>
<gene>
    <name evidence="2" type="ORF">GCM10007966_15920</name>
</gene>
<dbReference type="Proteomes" id="UP000630149">
    <property type="component" value="Unassembled WGS sequence"/>
</dbReference>
<dbReference type="PANTHER" id="PTHR47237:SF1">
    <property type="entry name" value="SLL0310 PROTEIN"/>
    <property type="match status" value="1"/>
</dbReference>
<dbReference type="InterPro" id="IPR041496">
    <property type="entry name" value="YitH/HolE_GNAT"/>
</dbReference>
<reference evidence="2" key="2">
    <citation type="submission" date="2020-09" db="EMBL/GenBank/DDBJ databases">
        <authorList>
            <person name="Sun Q."/>
            <person name="Ohkuma M."/>
        </authorList>
    </citation>
    <scope>NUCLEOTIDE SEQUENCE</scope>
    <source>
        <strain evidence="2">JCM 13919</strain>
    </source>
</reference>
<name>A0A917JWX4_9GAMM</name>
<dbReference type="PANTHER" id="PTHR47237">
    <property type="entry name" value="SLL0310 PROTEIN"/>
    <property type="match status" value="1"/>
</dbReference>